<sequence length="178" mass="20940">MKRLLMAVSLSLAATTPVWASSDVGFDLNINLGNRPRAVAVPVAPAAVGPAVVIDEPPLFIVPPQLGFYVGVGVPYDIFMIGNLYYLHSGNAWYRSRDYRGPWGAVGYRGLPPGLRKHRLDRIRYYRDDEYRHYEHDRDHYRGRYYRPDKEWKERRKDERRMEREERKEHRGHGRDRD</sequence>
<gene>
    <name evidence="3" type="ORF">GURASL_17760</name>
</gene>
<proteinExistence type="predicted"/>
<organism evidence="3 4">
    <name type="scientific">Geotalea uraniireducens</name>
    <dbReference type="NCBI Taxonomy" id="351604"/>
    <lineage>
        <taxon>Bacteria</taxon>
        <taxon>Pseudomonadati</taxon>
        <taxon>Thermodesulfobacteriota</taxon>
        <taxon>Desulfuromonadia</taxon>
        <taxon>Geobacterales</taxon>
        <taxon>Geobacteraceae</taxon>
        <taxon>Geotalea</taxon>
    </lineage>
</organism>
<evidence type="ECO:0000256" key="2">
    <source>
        <dbReference type="SAM" id="SignalP"/>
    </source>
</evidence>
<keyword evidence="2" id="KW-0732">Signal</keyword>
<dbReference type="RefSeq" id="WP_282003554.1">
    <property type="nucleotide sequence ID" value="NZ_AP027151.1"/>
</dbReference>
<dbReference type="Proteomes" id="UP001317705">
    <property type="component" value="Chromosome"/>
</dbReference>
<protein>
    <submittedName>
        <fullName evidence="3">Uncharacterized protein</fullName>
    </submittedName>
</protein>
<evidence type="ECO:0000313" key="4">
    <source>
        <dbReference type="Proteomes" id="UP001317705"/>
    </source>
</evidence>
<dbReference type="EMBL" id="AP027151">
    <property type="protein sequence ID" value="BDV42853.1"/>
    <property type="molecule type" value="Genomic_DNA"/>
</dbReference>
<name>A0ABM8EJZ8_9BACT</name>
<evidence type="ECO:0000256" key="1">
    <source>
        <dbReference type="SAM" id="MobiDB-lite"/>
    </source>
</evidence>
<keyword evidence="4" id="KW-1185">Reference proteome</keyword>
<feature type="signal peptide" evidence="2">
    <location>
        <begin position="1"/>
        <end position="20"/>
    </location>
</feature>
<feature type="region of interest" description="Disordered" evidence="1">
    <location>
        <begin position="153"/>
        <end position="178"/>
    </location>
</feature>
<evidence type="ECO:0000313" key="3">
    <source>
        <dbReference type="EMBL" id="BDV42853.1"/>
    </source>
</evidence>
<accession>A0ABM8EJZ8</accession>
<feature type="chain" id="PRO_5045273897" evidence="2">
    <location>
        <begin position="21"/>
        <end position="178"/>
    </location>
</feature>
<reference evidence="3 4" key="1">
    <citation type="submission" date="2022-12" db="EMBL/GenBank/DDBJ databases">
        <title>Polyphasic characterization of Geotalea uranireducens NIT-SL11 newly isolated from a complex of sewage sludge and microbially reduced graphene oxide.</title>
        <authorList>
            <person name="Xie L."/>
            <person name="Yoshida N."/>
            <person name="Meng L."/>
        </authorList>
    </citation>
    <scope>NUCLEOTIDE SEQUENCE [LARGE SCALE GENOMIC DNA]</scope>
    <source>
        <strain evidence="3 4">NIT-SL11</strain>
    </source>
</reference>